<evidence type="ECO:0000313" key="3">
    <source>
        <dbReference type="EMBL" id="QBK29976.1"/>
    </source>
</evidence>
<feature type="transmembrane region" description="Helical" evidence="2">
    <location>
        <begin position="21"/>
        <end position="44"/>
    </location>
</feature>
<name>A0A4P6V0B3_9HYPH</name>
<dbReference type="SUPFAM" id="SSF58113">
    <property type="entry name" value="Apolipoprotein A-I"/>
    <property type="match status" value="1"/>
</dbReference>
<feature type="coiled-coil region" evidence="1">
    <location>
        <begin position="119"/>
        <end position="164"/>
    </location>
</feature>
<dbReference type="KEGG" id="rpod:E0E05_04780"/>
<dbReference type="GeneID" id="90766603"/>
<keyword evidence="2" id="KW-0472">Membrane</keyword>
<keyword evidence="4" id="KW-1185">Reference proteome</keyword>
<feature type="transmembrane region" description="Helical" evidence="2">
    <location>
        <begin position="56"/>
        <end position="78"/>
    </location>
</feature>
<evidence type="ECO:0000313" key="4">
    <source>
        <dbReference type="Proteomes" id="UP000293719"/>
    </source>
</evidence>
<protein>
    <submittedName>
        <fullName evidence="3">Uncharacterized protein</fullName>
    </submittedName>
</protein>
<keyword evidence="1" id="KW-0175">Coiled coil</keyword>
<dbReference type="OrthoDB" id="8117137at2"/>
<accession>A0A4P6V0B3</accession>
<dbReference type="AlphaFoldDB" id="A0A4P6V0B3"/>
<gene>
    <name evidence="3" type="ORF">E0E05_04780</name>
</gene>
<dbReference type="Proteomes" id="UP000293719">
    <property type="component" value="Chromosome"/>
</dbReference>
<organism evidence="3 4">
    <name type="scientific">Roseitalea porphyridii</name>
    <dbReference type="NCBI Taxonomy" id="1852022"/>
    <lineage>
        <taxon>Bacteria</taxon>
        <taxon>Pseudomonadati</taxon>
        <taxon>Pseudomonadota</taxon>
        <taxon>Alphaproteobacteria</taxon>
        <taxon>Hyphomicrobiales</taxon>
        <taxon>Ahrensiaceae</taxon>
        <taxon>Roseitalea</taxon>
    </lineage>
</organism>
<proteinExistence type="predicted"/>
<dbReference type="RefSeq" id="WP_131615683.1">
    <property type="nucleotide sequence ID" value="NZ_CP036532.1"/>
</dbReference>
<evidence type="ECO:0000256" key="1">
    <source>
        <dbReference type="SAM" id="Coils"/>
    </source>
</evidence>
<evidence type="ECO:0000256" key="2">
    <source>
        <dbReference type="SAM" id="Phobius"/>
    </source>
</evidence>
<dbReference type="EMBL" id="CP036532">
    <property type="protein sequence ID" value="QBK29976.1"/>
    <property type="molecule type" value="Genomic_DNA"/>
</dbReference>
<keyword evidence="2" id="KW-1133">Transmembrane helix</keyword>
<sequence length="185" mass="19814">MAGKGKKKDGKEAPKSGSGGLIVVIHTACATLTVLSGAILAAGALNLGPAGLVDMIHALAFVPIGLIVVCGLATVFLASSVRAFEARQFDAKLEELEQRMGTRVAEAIEKVDTHVGDDYQAVREHNKVLQEKLEAFQKAERDKMTEEMEKLRALNGELEEQIKRWAIGSVDQMVSETGSEGIKVA</sequence>
<reference evidence="3 4" key="1">
    <citation type="journal article" date="2017" name="Int. J. Syst. Evol. Microbiol.">
        <title>Roseitalea porphyridii gen. nov., sp. nov., isolated from a red alga, and reclassification of Hoeflea suaedae Chung et al. 2013 as Pseudohoeflea suaedae gen. nov., comb. nov.</title>
        <authorList>
            <person name="Hyeon J.W."/>
            <person name="Jeong S.E."/>
            <person name="Baek K."/>
            <person name="Jeon C.O."/>
        </authorList>
    </citation>
    <scope>NUCLEOTIDE SEQUENCE [LARGE SCALE GENOMIC DNA]</scope>
    <source>
        <strain evidence="3 4">MA7-20</strain>
    </source>
</reference>
<keyword evidence="2" id="KW-0812">Transmembrane</keyword>